<reference evidence="1" key="1">
    <citation type="journal article" date="2014" name="Front. Microbiol.">
        <title>High frequency of phylogenetically diverse reductive dehalogenase-homologous genes in deep subseafloor sedimentary metagenomes.</title>
        <authorList>
            <person name="Kawai M."/>
            <person name="Futagami T."/>
            <person name="Toyoda A."/>
            <person name="Takaki Y."/>
            <person name="Nishi S."/>
            <person name="Hori S."/>
            <person name="Arai W."/>
            <person name="Tsubouchi T."/>
            <person name="Morono Y."/>
            <person name="Uchiyama I."/>
            <person name="Ito T."/>
            <person name="Fujiyama A."/>
            <person name="Inagaki F."/>
            <person name="Takami H."/>
        </authorList>
    </citation>
    <scope>NUCLEOTIDE SEQUENCE</scope>
    <source>
        <strain evidence="1">Expedition CK06-06</strain>
    </source>
</reference>
<name>X1CU57_9ZZZZ</name>
<accession>X1CU57</accession>
<evidence type="ECO:0000313" key="1">
    <source>
        <dbReference type="EMBL" id="GAG96467.1"/>
    </source>
</evidence>
<comment type="caution">
    <text evidence="1">The sequence shown here is derived from an EMBL/GenBank/DDBJ whole genome shotgun (WGS) entry which is preliminary data.</text>
</comment>
<feature type="non-terminal residue" evidence="1">
    <location>
        <position position="238"/>
    </location>
</feature>
<protein>
    <submittedName>
        <fullName evidence="1">Uncharacterized protein</fullName>
    </submittedName>
</protein>
<dbReference type="AlphaFoldDB" id="X1CU57"/>
<organism evidence="1">
    <name type="scientific">marine sediment metagenome</name>
    <dbReference type="NCBI Taxonomy" id="412755"/>
    <lineage>
        <taxon>unclassified sequences</taxon>
        <taxon>metagenomes</taxon>
        <taxon>ecological metagenomes</taxon>
    </lineage>
</organism>
<proteinExistence type="predicted"/>
<sequence>MKEGATRWYEKVVSSGGQKDFMLPSGNYTVRVYNADNSTYLSWDDTVNRSKAYLIGVDGVSLIIQGQSVIIGEFLELREEFYYAFMPDVTIISRNPPMIFSVYDKEGMAFGNDFYMICPPLITIATTRVITYGNWINSTPMIPGNGSVLNGTITIIRDVLYLSGPGSISWVNITNANGTLFQNTSYIPSRIDIYGQNLTINASGDISVLRVTKFNQVRKFDWAYYPFKGYGPDLERAR</sequence>
<gene>
    <name evidence="1" type="ORF">S01H4_49072</name>
</gene>
<dbReference type="EMBL" id="BART01027718">
    <property type="protein sequence ID" value="GAG96467.1"/>
    <property type="molecule type" value="Genomic_DNA"/>
</dbReference>